<sequence>MKKRGKELRRRHWSFVKRLLEAAREEAEMVLLGEDVEKAAPTAVACKLGRWLLTRLVAGVHTHNTHPTCCSPSLAPTLPHPVAVPSQPVSPVSCIVTRHQ</sequence>
<accession>A0AA35LAG0</accession>
<organism evidence="1 2">
    <name type="scientific">Podarcis lilfordi</name>
    <name type="common">Lilford's wall lizard</name>
    <dbReference type="NCBI Taxonomy" id="74358"/>
    <lineage>
        <taxon>Eukaryota</taxon>
        <taxon>Metazoa</taxon>
        <taxon>Chordata</taxon>
        <taxon>Craniata</taxon>
        <taxon>Vertebrata</taxon>
        <taxon>Euteleostomi</taxon>
        <taxon>Lepidosauria</taxon>
        <taxon>Squamata</taxon>
        <taxon>Bifurcata</taxon>
        <taxon>Unidentata</taxon>
        <taxon>Episquamata</taxon>
        <taxon>Laterata</taxon>
        <taxon>Lacertibaenia</taxon>
        <taxon>Lacertidae</taxon>
        <taxon>Podarcis</taxon>
    </lineage>
</organism>
<name>A0AA35LAG0_9SAUR</name>
<dbReference type="AlphaFoldDB" id="A0AA35LAG0"/>
<gene>
    <name evidence="1" type="ORF">PODLI_1B003170</name>
</gene>
<proteinExistence type="predicted"/>
<dbReference type="Proteomes" id="UP001178461">
    <property type="component" value="Chromosome 14"/>
</dbReference>
<evidence type="ECO:0000313" key="2">
    <source>
        <dbReference type="Proteomes" id="UP001178461"/>
    </source>
</evidence>
<evidence type="ECO:0000313" key="1">
    <source>
        <dbReference type="EMBL" id="CAI5792207.1"/>
    </source>
</evidence>
<protein>
    <submittedName>
        <fullName evidence="1">Uncharacterized protein</fullName>
    </submittedName>
</protein>
<dbReference type="EMBL" id="OX395139">
    <property type="protein sequence ID" value="CAI5792207.1"/>
    <property type="molecule type" value="Genomic_DNA"/>
</dbReference>
<reference evidence="1" key="1">
    <citation type="submission" date="2022-12" db="EMBL/GenBank/DDBJ databases">
        <authorList>
            <person name="Alioto T."/>
            <person name="Alioto T."/>
            <person name="Gomez Garrido J."/>
        </authorList>
    </citation>
    <scope>NUCLEOTIDE SEQUENCE</scope>
</reference>
<keyword evidence="2" id="KW-1185">Reference proteome</keyword>